<accession>A0A0J9VNI2</accession>
<feature type="region of interest" description="Disordered" evidence="1">
    <location>
        <begin position="234"/>
        <end position="284"/>
    </location>
</feature>
<dbReference type="AlphaFoldDB" id="A0A0J9VNI2"/>
<name>A0A0J9VNI2_PLAV1</name>
<feature type="region of interest" description="Disordered" evidence="1">
    <location>
        <begin position="344"/>
        <end position="367"/>
    </location>
</feature>
<dbReference type="OrthoDB" id="389504at2759"/>
<reference evidence="2 3" key="1">
    <citation type="submission" date="2011-08" db="EMBL/GenBank/DDBJ databases">
        <title>The Genome Sequence of Plasmodium vivax Brazil I.</title>
        <authorList>
            <consortium name="The Broad Institute Genome Sequencing Platform"/>
            <consortium name="The Broad Institute Genome Sequencing Center for Infectious Disease"/>
            <person name="Neafsey D."/>
            <person name="Carlton J."/>
            <person name="Barnwell J."/>
            <person name="Collins W."/>
            <person name="Escalante A."/>
            <person name="Mullikin J."/>
            <person name="Saul A."/>
            <person name="Guigo R."/>
            <person name="Camara F."/>
            <person name="Young S.K."/>
            <person name="Zeng Q."/>
            <person name="Gargeya S."/>
            <person name="Fitzgerald M."/>
            <person name="Haas B."/>
            <person name="Abouelleil A."/>
            <person name="Alvarado L."/>
            <person name="Arachchi H.M."/>
            <person name="Berlin A."/>
            <person name="Brown A."/>
            <person name="Chapman S.B."/>
            <person name="Chen Z."/>
            <person name="Dunbar C."/>
            <person name="Freedman E."/>
            <person name="Gearin G."/>
            <person name="Gellesch M."/>
            <person name="Goldberg J."/>
            <person name="Griggs A."/>
            <person name="Gujja S."/>
            <person name="Heiman D."/>
            <person name="Howarth C."/>
            <person name="Larson L."/>
            <person name="Lui A."/>
            <person name="MacDonald P.J.P."/>
            <person name="Montmayeur A."/>
            <person name="Murphy C."/>
            <person name="Neiman D."/>
            <person name="Pearson M."/>
            <person name="Priest M."/>
            <person name="Roberts A."/>
            <person name="Saif S."/>
            <person name="Shea T."/>
            <person name="Shenoy N."/>
            <person name="Sisk P."/>
            <person name="Stolte C."/>
            <person name="Sykes S."/>
            <person name="Wortman J."/>
            <person name="Nusbaum C."/>
            <person name="Birren B."/>
        </authorList>
    </citation>
    <scope>NUCLEOTIDE SEQUENCE [LARGE SCALE GENOMIC DNA]</scope>
    <source>
        <strain evidence="2 3">Brazil I</strain>
    </source>
</reference>
<gene>
    <name evidence="2" type="ORF">PVBG_05684</name>
</gene>
<feature type="compositionally biased region" description="Basic and acidic residues" evidence="1">
    <location>
        <begin position="300"/>
        <end position="317"/>
    </location>
</feature>
<feature type="region of interest" description="Disordered" evidence="1">
    <location>
        <begin position="300"/>
        <end position="325"/>
    </location>
</feature>
<sequence>MAYPCQKDFDYPSYKCYKEIKYQFVDKKLVISRHINEFEQKHASHIEEKLNGLSDVYTELKKYLSNGAVFASFHNAYDGKGTCKYISYLLCNKISNNTYGECNREKFSILQEFVDIYNENTSSTICKDMLKHLDDKEFPKVKALYELYDEYNDLAIQQAYWDETKYCKDMQYLVQIYNNFLNKYESRTTQFNEVLKEFEVLMDAITKTGRTRCENEHFSIRKPRLFEPTVVQVPPLANPSLGSEGKLPQGDPSDREVKSGPPEVTIPPTTLEGEQERSYPENSKGYEVAAASLSQELVEGRQPHEDLEHSDPHESSRRQQAYVSRGPYGPGGYYGQVGYREAQQTLPPGEDSYSVSEQLEGPLPGKENTGFMTNVQSAISGFMKDVDPVPVVGVSGGMGALFLLFRVFNVLKIYPCVYSIFKEKFTFLIITL</sequence>
<dbReference type="EMBL" id="KQ234755">
    <property type="protein sequence ID" value="KMZ88738.1"/>
    <property type="molecule type" value="Genomic_DNA"/>
</dbReference>
<evidence type="ECO:0000256" key="1">
    <source>
        <dbReference type="SAM" id="MobiDB-lite"/>
    </source>
</evidence>
<protein>
    <submittedName>
        <fullName evidence="2">Uncharacterized protein</fullName>
    </submittedName>
</protein>
<evidence type="ECO:0000313" key="2">
    <source>
        <dbReference type="EMBL" id="KMZ88738.1"/>
    </source>
</evidence>
<evidence type="ECO:0000313" key="3">
    <source>
        <dbReference type="Proteomes" id="UP000053327"/>
    </source>
</evidence>
<proteinExistence type="predicted"/>
<organism evidence="2 3">
    <name type="scientific">Plasmodium vivax (strain Brazil I)</name>
    <dbReference type="NCBI Taxonomy" id="1033975"/>
    <lineage>
        <taxon>Eukaryota</taxon>
        <taxon>Sar</taxon>
        <taxon>Alveolata</taxon>
        <taxon>Apicomplexa</taxon>
        <taxon>Aconoidasida</taxon>
        <taxon>Haemosporida</taxon>
        <taxon>Plasmodiidae</taxon>
        <taxon>Plasmodium</taxon>
        <taxon>Plasmodium (Plasmodium)</taxon>
    </lineage>
</organism>
<dbReference type="Proteomes" id="UP000053327">
    <property type="component" value="Unassembled WGS sequence"/>
</dbReference>